<keyword evidence="1" id="KW-0175">Coiled coil</keyword>
<feature type="region of interest" description="Disordered" evidence="2">
    <location>
        <begin position="436"/>
        <end position="457"/>
    </location>
</feature>
<name>A0A9N9MG50_9CUCU</name>
<accession>A0A9N9MG50</accession>
<reference evidence="3" key="1">
    <citation type="submission" date="2022-01" db="EMBL/GenBank/DDBJ databases">
        <authorList>
            <person name="King R."/>
        </authorList>
    </citation>
    <scope>NUCLEOTIDE SEQUENCE</scope>
</reference>
<evidence type="ECO:0000256" key="1">
    <source>
        <dbReference type="SAM" id="Coils"/>
    </source>
</evidence>
<gene>
    <name evidence="3" type="ORF">CEUTPL_LOCUS2051</name>
</gene>
<dbReference type="EMBL" id="OU892286">
    <property type="protein sequence ID" value="CAG9761346.1"/>
    <property type="molecule type" value="Genomic_DNA"/>
</dbReference>
<organism evidence="3 4">
    <name type="scientific">Ceutorhynchus assimilis</name>
    <name type="common">cabbage seed weevil</name>
    <dbReference type="NCBI Taxonomy" id="467358"/>
    <lineage>
        <taxon>Eukaryota</taxon>
        <taxon>Metazoa</taxon>
        <taxon>Ecdysozoa</taxon>
        <taxon>Arthropoda</taxon>
        <taxon>Hexapoda</taxon>
        <taxon>Insecta</taxon>
        <taxon>Pterygota</taxon>
        <taxon>Neoptera</taxon>
        <taxon>Endopterygota</taxon>
        <taxon>Coleoptera</taxon>
        <taxon>Polyphaga</taxon>
        <taxon>Cucujiformia</taxon>
        <taxon>Curculionidae</taxon>
        <taxon>Ceutorhynchinae</taxon>
        <taxon>Ceutorhynchus</taxon>
    </lineage>
</organism>
<dbReference type="AlphaFoldDB" id="A0A9N9MG50"/>
<feature type="compositionally biased region" description="Polar residues" evidence="2">
    <location>
        <begin position="319"/>
        <end position="343"/>
    </location>
</feature>
<feature type="region of interest" description="Disordered" evidence="2">
    <location>
        <begin position="304"/>
        <end position="358"/>
    </location>
</feature>
<protein>
    <submittedName>
        <fullName evidence="3">Uncharacterized protein</fullName>
    </submittedName>
</protein>
<dbReference type="Proteomes" id="UP001152799">
    <property type="component" value="Chromosome 10"/>
</dbReference>
<feature type="compositionally biased region" description="Basic and acidic residues" evidence="2">
    <location>
        <begin position="308"/>
        <end position="318"/>
    </location>
</feature>
<feature type="compositionally biased region" description="Gly residues" evidence="2">
    <location>
        <begin position="561"/>
        <end position="573"/>
    </location>
</feature>
<feature type="coiled-coil region" evidence="1">
    <location>
        <begin position="186"/>
        <end position="217"/>
    </location>
</feature>
<feature type="region of interest" description="Disordered" evidence="2">
    <location>
        <begin position="548"/>
        <end position="573"/>
    </location>
</feature>
<evidence type="ECO:0000313" key="4">
    <source>
        <dbReference type="Proteomes" id="UP001152799"/>
    </source>
</evidence>
<feature type="coiled-coil region" evidence="1">
    <location>
        <begin position="37"/>
        <end position="85"/>
    </location>
</feature>
<evidence type="ECO:0000256" key="2">
    <source>
        <dbReference type="SAM" id="MobiDB-lite"/>
    </source>
</evidence>
<proteinExistence type="predicted"/>
<evidence type="ECO:0000313" key="3">
    <source>
        <dbReference type="EMBL" id="CAG9761346.1"/>
    </source>
</evidence>
<keyword evidence="4" id="KW-1185">Reference proteome</keyword>
<sequence>MSENNENIEENINVRMDPEQLEVEELCEGVRQKDLQILDLDRQIEWYKNEIAELERNFAASEKRRKEIKEENKELDKQYEQLQFFHKSAEKTREIEQMALSAFHALHAYTAEEEKSVKLQALKQKEQLDKNYMEAEKKMTEHPLYQELEKDRAKALEADMETRQLRQEIAYKKYVIAKEAEIKKTIKDQYLLVQQMEENLEHLKAEESEKMKKLLKLQEGEKMGRVKMMHIAQETESQHIQIDQVANTSGMSESVLLQTKGNEWDTSKLHLILEEHAPRKIVAPHVIPEKIRILNQNIIVSATAPSPEPEKRKLRDMDLSTNWPKKKTSSNVSESLTQDSEANASIEMSPDTSQESQCSLQDGSMKYNTPQNVSLFKKPMPVQVFQLSKQNQIQSVDTVSSDGMQMMTGYSSQAQLSTPSFGSQLVSTAGSQITPQSILTSSKDPNGFNDTFREQPKSVRFNLERSPSPLKMTIEKPKCMGYDFSKRAHLRGSLGEGHENPFDMFPFGNSSTQFSYKNVPEQPSSLNSSFNLSLPEAEDEDAGGMELINSGNENITDDPFGNGGEVPGTGSAGGFFSFNPQGFKFPFQ</sequence>